<evidence type="ECO:0000313" key="1">
    <source>
        <dbReference type="EMBL" id="PPQ92815.1"/>
    </source>
</evidence>
<protein>
    <submittedName>
        <fullName evidence="1">Uncharacterized protein</fullName>
    </submittedName>
</protein>
<dbReference type="InParanoid" id="A0A409XPT8"/>
<proteinExistence type="predicted"/>
<dbReference type="AlphaFoldDB" id="A0A409XPT8"/>
<dbReference type="OrthoDB" id="3254241at2759"/>
<organism evidence="1 2">
    <name type="scientific">Psilocybe cyanescens</name>
    <dbReference type="NCBI Taxonomy" id="93625"/>
    <lineage>
        <taxon>Eukaryota</taxon>
        <taxon>Fungi</taxon>
        <taxon>Dikarya</taxon>
        <taxon>Basidiomycota</taxon>
        <taxon>Agaricomycotina</taxon>
        <taxon>Agaricomycetes</taxon>
        <taxon>Agaricomycetidae</taxon>
        <taxon>Agaricales</taxon>
        <taxon>Agaricineae</taxon>
        <taxon>Strophariaceae</taxon>
        <taxon>Psilocybe</taxon>
    </lineage>
</organism>
<dbReference type="STRING" id="93625.A0A409XPT8"/>
<name>A0A409XPT8_PSICY</name>
<reference evidence="1 2" key="1">
    <citation type="journal article" date="2018" name="Evol. Lett.">
        <title>Horizontal gene cluster transfer increased hallucinogenic mushroom diversity.</title>
        <authorList>
            <person name="Reynolds H.T."/>
            <person name="Vijayakumar V."/>
            <person name="Gluck-Thaler E."/>
            <person name="Korotkin H.B."/>
            <person name="Matheny P.B."/>
            <person name="Slot J.C."/>
        </authorList>
    </citation>
    <scope>NUCLEOTIDE SEQUENCE [LARGE SCALE GENOMIC DNA]</scope>
    <source>
        <strain evidence="1 2">2631</strain>
    </source>
</reference>
<keyword evidence="2" id="KW-1185">Reference proteome</keyword>
<gene>
    <name evidence="1" type="ORF">CVT25_004073</name>
</gene>
<sequence length="243" mass="27177">MPGGPVAAGSHAVGGSAINKSKFSGIAMIIFSAFGGVPLTNVNFEFVLLKDDQQHISHQFILIILVTAIETVGYFCDREKTDSEKPTISNRTPDLSQQPLTHQDARDFWWDFIGFLKANDKVSNIRVITDNVRLESMAESGPYLNPFAVQNILRFMRGRLHMVPVLVYTGRSIRSMVFVSEFVAADLTSDQRVCLQYISNLVAEIKDVSGWQGFDRVIHPGYHVKPCIYTSSHTGIRTRERLA</sequence>
<accession>A0A409XPT8</accession>
<dbReference type="Proteomes" id="UP000283269">
    <property type="component" value="Unassembled WGS sequence"/>
</dbReference>
<dbReference type="EMBL" id="NHYD01000964">
    <property type="protein sequence ID" value="PPQ92815.1"/>
    <property type="molecule type" value="Genomic_DNA"/>
</dbReference>
<comment type="caution">
    <text evidence="1">The sequence shown here is derived from an EMBL/GenBank/DDBJ whole genome shotgun (WGS) entry which is preliminary data.</text>
</comment>
<evidence type="ECO:0000313" key="2">
    <source>
        <dbReference type="Proteomes" id="UP000283269"/>
    </source>
</evidence>